<keyword evidence="6" id="KW-1185">Reference proteome</keyword>
<dbReference type="PANTHER" id="PTHR22951:SF5">
    <property type="entry name" value="PHOSPHATIDYLINOSITOL-BINDING CLATHRIN ASSEMBLY PROTEIN LAP"/>
    <property type="match status" value="1"/>
</dbReference>
<dbReference type="InterPro" id="IPR014712">
    <property type="entry name" value="ANTH_dom_sf"/>
</dbReference>
<dbReference type="InterPro" id="IPR011417">
    <property type="entry name" value="ANTH_dom"/>
</dbReference>
<dbReference type="SUPFAM" id="SSF48464">
    <property type="entry name" value="ENTH/VHS domain"/>
    <property type="match status" value="1"/>
</dbReference>
<dbReference type="GO" id="GO:0030136">
    <property type="term" value="C:clathrin-coated vesicle"/>
    <property type="evidence" value="ECO:0007669"/>
    <property type="project" value="InterPro"/>
</dbReference>
<protein>
    <recommendedName>
        <fullName evidence="4">ENTH domain-containing protein</fullName>
    </recommendedName>
</protein>
<dbReference type="GO" id="GO:0006900">
    <property type="term" value="P:vesicle budding from membrane"/>
    <property type="evidence" value="ECO:0007669"/>
    <property type="project" value="TreeGrafter"/>
</dbReference>
<dbReference type="SMART" id="SM00273">
    <property type="entry name" value="ENTH"/>
    <property type="match status" value="1"/>
</dbReference>
<dbReference type="GO" id="GO:0072583">
    <property type="term" value="P:clathrin-dependent endocytosis"/>
    <property type="evidence" value="ECO:0007669"/>
    <property type="project" value="InterPro"/>
</dbReference>
<dbReference type="GO" id="GO:0000149">
    <property type="term" value="F:SNARE binding"/>
    <property type="evidence" value="ECO:0007669"/>
    <property type="project" value="TreeGrafter"/>
</dbReference>
<dbReference type="FunFam" id="1.25.40.90:FF:000025">
    <property type="entry name" value="ENTH domain protein"/>
    <property type="match status" value="1"/>
</dbReference>
<dbReference type="OrthoDB" id="44015at2759"/>
<comment type="caution">
    <text evidence="5">The sequence shown here is derived from an EMBL/GenBank/DDBJ whole genome shotgun (WGS) entry which is preliminary data.</text>
</comment>
<dbReference type="GO" id="GO:0005905">
    <property type="term" value="C:clathrin-coated pit"/>
    <property type="evidence" value="ECO:0007669"/>
    <property type="project" value="TreeGrafter"/>
</dbReference>
<dbReference type="GO" id="GO:0005545">
    <property type="term" value="F:1-phosphatidylinositol binding"/>
    <property type="evidence" value="ECO:0007669"/>
    <property type="project" value="InterPro"/>
</dbReference>
<evidence type="ECO:0000256" key="1">
    <source>
        <dbReference type="ARBA" id="ARBA00004496"/>
    </source>
</evidence>
<dbReference type="GO" id="GO:0048268">
    <property type="term" value="P:clathrin coat assembly"/>
    <property type="evidence" value="ECO:0007669"/>
    <property type="project" value="InterPro"/>
</dbReference>
<evidence type="ECO:0000256" key="2">
    <source>
        <dbReference type="ARBA" id="ARBA00022490"/>
    </source>
</evidence>
<dbReference type="FunFam" id="1.20.58.150:FF:000004">
    <property type="entry name" value="ENTH domain protein"/>
    <property type="match status" value="1"/>
</dbReference>
<name>A0A9P8TZH3_9HYPO</name>
<feature type="compositionally biased region" description="Low complexity" evidence="3">
    <location>
        <begin position="476"/>
        <end position="499"/>
    </location>
</feature>
<dbReference type="Gene3D" id="1.25.40.90">
    <property type="match status" value="1"/>
</dbReference>
<gene>
    <name evidence="5" type="ORF">Trco_002820</name>
</gene>
<evidence type="ECO:0000256" key="3">
    <source>
        <dbReference type="SAM" id="MobiDB-lite"/>
    </source>
</evidence>
<comment type="subcellular location">
    <subcellularLocation>
        <location evidence="1">Cytoplasm</location>
    </subcellularLocation>
</comment>
<dbReference type="GO" id="GO:0032050">
    <property type="term" value="F:clathrin heavy chain binding"/>
    <property type="evidence" value="ECO:0007669"/>
    <property type="project" value="TreeGrafter"/>
</dbReference>
<dbReference type="SUPFAM" id="SSF89009">
    <property type="entry name" value="GAT-like domain"/>
    <property type="match status" value="1"/>
</dbReference>
<reference evidence="5" key="1">
    <citation type="submission" date="2021-08" db="EMBL/GenBank/DDBJ databases">
        <title>Chromosome-Level Trichoderma cornu-damae using Hi-C Data.</title>
        <authorList>
            <person name="Kim C.S."/>
        </authorList>
    </citation>
    <scope>NUCLEOTIDE SEQUENCE</scope>
    <source>
        <strain evidence="5">KA19-0412C</strain>
    </source>
</reference>
<evidence type="ECO:0000313" key="6">
    <source>
        <dbReference type="Proteomes" id="UP000827724"/>
    </source>
</evidence>
<organism evidence="5 6">
    <name type="scientific">Trichoderma cornu-damae</name>
    <dbReference type="NCBI Taxonomy" id="654480"/>
    <lineage>
        <taxon>Eukaryota</taxon>
        <taxon>Fungi</taxon>
        <taxon>Dikarya</taxon>
        <taxon>Ascomycota</taxon>
        <taxon>Pezizomycotina</taxon>
        <taxon>Sordariomycetes</taxon>
        <taxon>Hypocreomycetidae</taxon>
        <taxon>Hypocreales</taxon>
        <taxon>Hypocreaceae</taxon>
        <taxon>Trichoderma</taxon>
    </lineage>
</organism>
<dbReference type="Pfam" id="PF07651">
    <property type="entry name" value="ANTH"/>
    <property type="match status" value="1"/>
</dbReference>
<feature type="compositionally biased region" description="Low complexity" evidence="3">
    <location>
        <begin position="536"/>
        <end position="560"/>
    </location>
</feature>
<evidence type="ECO:0000259" key="4">
    <source>
        <dbReference type="PROSITE" id="PS50942"/>
    </source>
</evidence>
<keyword evidence="2" id="KW-0963">Cytoplasm</keyword>
<dbReference type="AlphaFoldDB" id="A0A9P8TZH3"/>
<dbReference type="PROSITE" id="PS50942">
    <property type="entry name" value="ENTH"/>
    <property type="match status" value="1"/>
</dbReference>
<dbReference type="InterPro" id="IPR045192">
    <property type="entry name" value="AP180-like"/>
</dbReference>
<dbReference type="PANTHER" id="PTHR22951">
    <property type="entry name" value="CLATHRIN ASSEMBLY PROTEIN"/>
    <property type="match status" value="1"/>
</dbReference>
<proteinExistence type="predicted"/>
<feature type="region of interest" description="Disordered" evidence="3">
    <location>
        <begin position="275"/>
        <end position="331"/>
    </location>
</feature>
<sequence length="612" mass="67417">MSSFEKSVKGATKIKNAPPKTKYIEHILVGTHSGEAGVAEVLRALQNRLHDSTWTVVFKSLMTVHLMIREGSPEATLAYLARHRNMLAISNFADAQTQGRNIRHYASYLIERVRAYRDTKTDWVRAPESRLERLSIDKGLLRETEVVQHQLTALLKCDLLDQEPETEITIAVFRLLVLDLLPLFQVLNQGLINILGHFFEMSKPDADRAMEIYRTFTKHTDYVVQYLSTAKQWQHHTRVEVPKLKHAPINLGRQLEEYLNDPDFEIHRRQYLAEQEAKKGGKGSKSKAAKGGIDFSKPASPAANNPFPAPGGGNSAARIESKPQANKGPDPDLIDFFDSIEQNQIPMQVGAQQPPMQVPMQGPDLAFQAQPVGLGFQPNNFVQQPAGFVRGNAFPQPDGGFMQPPPQLQPTITGFSGFGPHQDFQHSALGPIPQNTVANFQTPVQQPVGLQPTGLQPSLAAPQMTNPFRQSMLVAQPTSSSSQLSTPTSSTPTLSRQSTNPFARSTNSPGQNTGPFQAQPVQPQPTSTNPFARSVPAELLVQQQQQPQDQQQSSSLAPQATGVTNPFRQGAFVNHATGMGWQHNQAPIGGGIDQIQTVPVFPRPAQQTPWQQ</sequence>
<feature type="compositionally biased region" description="Polar residues" evidence="3">
    <location>
        <begin position="500"/>
        <end position="531"/>
    </location>
</feature>
<dbReference type="EMBL" id="JAIWOZ010000002">
    <property type="protein sequence ID" value="KAH6609474.1"/>
    <property type="molecule type" value="Genomic_DNA"/>
</dbReference>
<evidence type="ECO:0000313" key="5">
    <source>
        <dbReference type="EMBL" id="KAH6609474.1"/>
    </source>
</evidence>
<dbReference type="Proteomes" id="UP000827724">
    <property type="component" value="Unassembled WGS sequence"/>
</dbReference>
<feature type="region of interest" description="Disordered" evidence="3">
    <location>
        <begin position="474"/>
        <end position="564"/>
    </location>
</feature>
<dbReference type="InterPro" id="IPR013809">
    <property type="entry name" value="ENTH"/>
</dbReference>
<accession>A0A9P8TZH3</accession>
<dbReference type="GO" id="GO:0005546">
    <property type="term" value="F:phosphatidylinositol-4,5-bisphosphate binding"/>
    <property type="evidence" value="ECO:0007669"/>
    <property type="project" value="TreeGrafter"/>
</dbReference>
<feature type="domain" description="ENTH" evidence="4">
    <location>
        <begin position="1"/>
        <end position="123"/>
    </location>
</feature>
<dbReference type="CDD" id="cd16988">
    <property type="entry name" value="ANTH_N_YAP180"/>
    <property type="match status" value="1"/>
</dbReference>
<dbReference type="Gene3D" id="1.20.58.150">
    <property type="entry name" value="ANTH domain"/>
    <property type="match status" value="1"/>
</dbReference>
<dbReference type="InterPro" id="IPR008942">
    <property type="entry name" value="ENTH_VHS"/>
</dbReference>
<feature type="compositionally biased region" description="Low complexity" evidence="3">
    <location>
        <begin position="289"/>
        <end position="306"/>
    </location>
</feature>